<feature type="chain" id="PRO_5002065531" evidence="1">
    <location>
        <begin position="32"/>
        <end position="51"/>
    </location>
</feature>
<dbReference type="AlphaFoldDB" id="A0A0A9HHR4"/>
<dbReference type="EMBL" id="GBRH01162537">
    <property type="protein sequence ID" value="JAE35359.1"/>
    <property type="molecule type" value="Transcribed_RNA"/>
</dbReference>
<reference evidence="2" key="2">
    <citation type="journal article" date="2015" name="Data Brief">
        <title>Shoot transcriptome of the giant reed, Arundo donax.</title>
        <authorList>
            <person name="Barrero R.A."/>
            <person name="Guerrero F.D."/>
            <person name="Moolhuijzen P."/>
            <person name="Goolsby J.A."/>
            <person name="Tidwell J."/>
            <person name="Bellgard S.E."/>
            <person name="Bellgard M.I."/>
        </authorList>
    </citation>
    <scope>NUCLEOTIDE SEQUENCE</scope>
    <source>
        <tissue evidence="2">Shoot tissue taken approximately 20 cm above the soil surface</tissue>
    </source>
</reference>
<protein>
    <submittedName>
        <fullName evidence="2">Uncharacterized protein</fullName>
    </submittedName>
</protein>
<evidence type="ECO:0000313" key="2">
    <source>
        <dbReference type="EMBL" id="JAE35359.1"/>
    </source>
</evidence>
<keyword evidence="1" id="KW-0732">Signal</keyword>
<feature type="signal peptide" evidence="1">
    <location>
        <begin position="1"/>
        <end position="31"/>
    </location>
</feature>
<proteinExistence type="predicted"/>
<name>A0A0A9HHR4_ARUDO</name>
<accession>A0A0A9HHR4</accession>
<sequence>MCWGADTAPSIATSPKLLCLCLCLCLRLHSSFFTGEREVEQTEKGKIAQQY</sequence>
<evidence type="ECO:0000256" key="1">
    <source>
        <dbReference type="SAM" id="SignalP"/>
    </source>
</evidence>
<reference evidence="2" key="1">
    <citation type="submission" date="2014-09" db="EMBL/GenBank/DDBJ databases">
        <authorList>
            <person name="Magalhaes I.L.F."/>
            <person name="Oliveira U."/>
            <person name="Santos F.R."/>
            <person name="Vidigal T.H.D.A."/>
            <person name="Brescovit A.D."/>
            <person name="Santos A.J."/>
        </authorList>
    </citation>
    <scope>NUCLEOTIDE SEQUENCE</scope>
    <source>
        <tissue evidence="2">Shoot tissue taken approximately 20 cm above the soil surface</tissue>
    </source>
</reference>
<organism evidence="2">
    <name type="scientific">Arundo donax</name>
    <name type="common">Giant reed</name>
    <name type="synonym">Donax arundinaceus</name>
    <dbReference type="NCBI Taxonomy" id="35708"/>
    <lineage>
        <taxon>Eukaryota</taxon>
        <taxon>Viridiplantae</taxon>
        <taxon>Streptophyta</taxon>
        <taxon>Embryophyta</taxon>
        <taxon>Tracheophyta</taxon>
        <taxon>Spermatophyta</taxon>
        <taxon>Magnoliopsida</taxon>
        <taxon>Liliopsida</taxon>
        <taxon>Poales</taxon>
        <taxon>Poaceae</taxon>
        <taxon>PACMAD clade</taxon>
        <taxon>Arundinoideae</taxon>
        <taxon>Arundineae</taxon>
        <taxon>Arundo</taxon>
    </lineage>
</organism>